<evidence type="ECO:0000256" key="1">
    <source>
        <dbReference type="SAM" id="MobiDB-lite"/>
    </source>
</evidence>
<gene>
    <name evidence="2" type="ORF">UFOVP383_110</name>
</gene>
<evidence type="ECO:0000313" key="2">
    <source>
        <dbReference type="EMBL" id="CAB5223512.1"/>
    </source>
</evidence>
<sequence>MNYAQAYVNLISRAKQRSASDLDPNQKYEWHHYFPVCFWRDRKVNTKTVALTLREHWVAHRLLFKMFPGKGTATALMFMSKRDPKMNSRKFETIRRVTSEYNWTKTKEGRAFLSRQTNQRIADGWTQSEEARQKISETTTRTQERWRKEGGHPLSSAKARASASERAKLRNKEMNAWLNKEKGKVVRLCDKCGAQVRGSMGNMMQHQRGRKCQPRNEL</sequence>
<reference evidence="2" key="1">
    <citation type="submission" date="2020-05" db="EMBL/GenBank/DDBJ databases">
        <authorList>
            <person name="Chiriac C."/>
            <person name="Salcher M."/>
            <person name="Ghai R."/>
            <person name="Kavagutti S V."/>
        </authorList>
    </citation>
    <scope>NUCLEOTIDE SEQUENCE</scope>
</reference>
<proteinExistence type="predicted"/>
<feature type="compositionally biased region" description="Basic and acidic residues" evidence="1">
    <location>
        <begin position="142"/>
        <end position="151"/>
    </location>
</feature>
<dbReference type="EMBL" id="LR798321">
    <property type="protein sequence ID" value="CAB5223512.1"/>
    <property type="molecule type" value="Genomic_DNA"/>
</dbReference>
<protein>
    <recommendedName>
        <fullName evidence="3">Nuclease associated modular domain 3</fullName>
    </recommendedName>
</protein>
<accession>A0A6J7X3I4</accession>
<feature type="region of interest" description="Disordered" evidence="1">
    <location>
        <begin position="126"/>
        <end position="160"/>
    </location>
</feature>
<organism evidence="2">
    <name type="scientific">uncultured Caudovirales phage</name>
    <dbReference type="NCBI Taxonomy" id="2100421"/>
    <lineage>
        <taxon>Viruses</taxon>
        <taxon>Duplodnaviria</taxon>
        <taxon>Heunggongvirae</taxon>
        <taxon>Uroviricota</taxon>
        <taxon>Caudoviricetes</taxon>
        <taxon>Peduoviridae</taxon>
        <taxon>Maltschvirus</taxon>
        <taxon>Maltschvirus maltsch</taxon>
    </lineage>
</organism>
<name>A0A6J7X3I4_9CAUD</name>
<evidence type="ECO:0008006" key="3">
    <source>
        <dbReference type="Google" id="ProtNLM"/>
    </source>
</evidence>